<evidence type="ECO:0000313" key="3">
    <source>
        <dbReference type="Proteomes" id="UP000228934"/>
    </source>
</evidence>
<sequence length="190" mass="20776">KRNINSAKPTEQTHYKQQYIQVNGDTGIVNKPGQGHTQGGQQMGKDGKPAGQGEDGWNRIGSEQSRTETGSQSGYRQQCQGTGRKIPRQAYEGLPGIYKAVVIDLMSQLSAVCAVCSTLPECTRWWTPVLWPRDATVPPAGETSYCRTQVLEDTRWWTLVLRSKRPLAPPTGKPSHDSTPPKGAASGRSN</sequence>
<reference evidence="3" key="1">
    <citation type="journal article" date="2017" name="Nat. Commun.">
        <title>The North American bullfrog draft genome provides insight into hormonal regulation of long noncoding RNA.</title>
        <authorList>
            <person name="Hammond S.A."/>
            <person name="Warren R.L."/>
            <person name="Vandervalk B.P."/>
            <person name="Kucuk E."/>
            <person name="Khan H."/>
            <person name="Gibb E.A."/>
            <person name="Pandoh P."/>
            <person name="Kirk H."/>
            <person name="Zhao Y."/>
            <person name="Jones M."/>
            <person name="Mungall A.J."/>
            <person name="Coope R."/>
            <person name="Pleasance S."/>
            <person name="Moore R.A."/>
            <person name="Holt R.A."/>
            <person name="Round J.M."/>
            <person name="Ohora S."/>
            <person name="Walle B.V."/>
            <person name="Veldhoen N."/>
            <person name="Helbing C.C."/>
            <person name="Birol I."/>
        </authorList>
    </citation>
    <scope>NUCLEOTIDE SEQUENCE [LARGE SCALE GENOMIC DNA]</scope>
</reference>
<accession>A0A2G9R5E1</accession>
<evidence type="ECO:0000256" key="1">
    <source>
        <dbReference type="SAM" id="MobiDB-lite"/>
    </source>
</evidence>
<feature type="region of interest" description="Disordered" evidence="1">
    <location>
        <begin position="165"/>
        <end position="190"/>
    </location>
</feature>
<proteinExistence type="predicted"/>
<protein>
    <submittedName>
        <fullName evidence="2">Uncharacterized protein</fullName>
    </submittedName>
</protein>
<name>A0A2G9R5E1_AQUCT</name>
<keyword evidence="3" id="KW-1185">Reference proteome</keyword>
<evidence type="ECO:0000313" key="2">
    <source>
        <dbReference type="EMBL" id="PIO23025.1"/>
    </source>
</evidence>
<gene>
    <name evidence="2" type="ORF">AB205_0163460</name>
</gene>
<organism evidence="2 3">
    <name type="scientific">Aquarana catesbeiana</name>
    <name type="common">American bullfrog</name>
    <name type="synonym">Rana catesbeiana</name>
    <dbReference type="NCBI Taxonomy" id="8400"/>
    <lineage>
        <taxon>Eukaryota</taxon>
        <taxon>Metazoa</taxon>
        <taxon>Chordata</taxon>
        <taxon>Craniata</taxon>
        <taxon>Vertebrata</taxon>
        <taxon>Euteleostomi</taxon>
        <taxon>Amphibia</taxon>
        <taxon>Batrachia</taxon>
        <taxon>Anura</taxon>
        <taxon>Neobatrachia</taxon>
        <taxon>Ranoidea</taxon>
        <taxon>Ranidae</taxon>
        <taxon>Aquarana</taxon>
    </lineage>
</organism>
<feature type="non-terminal residue" evidence="2">
    <location>
        <position position="1"/>
    </location>
</feature>
<feature type="compositionally biased region" description="Polar residues" evidence="1">
    <location>
        <begin position="61"/>
        <end position="81"/>
    </location>
</feature>
<feature type="non-terminal residue" evidence="2">
    <location>
        <position position="190"/>
    </location>
</feature>
<dbReference type="EMBL" id="KV972243">
    <property type="protein sequence ID" value="PIO23025.1"/>
    <property type="molecule type" value="Genomic_DNA"/>
</dbReference>
<dbReference type="AlphaFoldDB" id="A0A2G9R5E1"/>
<feature type="region of interest" description="Disordered" evidence="1">
    <location>
        <begin position="23"/>
        <end position="86"/>
    </location>
</feature>
<dbReference type="Proteomes" id="UP000228934">
    <property type="component" value="Unassembled WGS sequence"/>
</dbReference>